<accession>A0A372INZ5</accession>
<organism evidence="2 3">
    <name type="scientific">Paracidobacterium acidisoli</name>
    <dbReference type="NCBI Taxonomy" id="2303751"/>
    <lineage>
        <taxon>Bacteria</taxon>
        <taxon>Pseudomonadati</taxon>
        <taxon>Acidobacteriota</taxon>
        <taxon>Terriglobia</taxon>
        <taxon>Terriglobales</taxon>
        <taxon>Acidobacteriaceae</taxon>
        <taxon>Paracidobacterium</taxon>
    </lineage>
</organism>
<dbReference type="PANTHER" id="PTHR12526">
    <property type="entry name" value="GLYCOSYLTRANSFERASE"/>
    <property type="match status" value="1"/>
</dbReference>
<evidence type="ECO:0000313" key="3">
    <source>
        <dbReference type="Proteomes" id="UP000264702"/>
    </source>
</evidence>
<keyword evidence="2" id="KW-0808">Transferase</keyword>
<protein>
    <submittedName>
        <fullName evidence="2">Glycosyltransferase family 1 protein</fullName>
    </submittedName>
</protein>
<sequence>MPVFEEEAVVQDGSMLLVLPVPFRQIDGNLYFEEQACNGLNRWSDSFAHVVVAAPVIPEHLAAGNTSVLWKPVSEIASRNSLTFVPLPWAYGLRAFTGQYRATRELLRERISKSGYLQFAIGGLVGDWAAVACLEAIRQKRRFAIHTDRVEHEVLLEVTKNASFPRRMKARLIAALMKPYHRYLIRRCSLGLWHGSDCYHVYSPWCRENHLIHDVHTRPEDGIDQTTLEAKLATVETAEKIRLCYAGRLDPMKAPLDWLKAVAVARDAGAPVEAVWFGEGSLREEAEAEVERLKLGDIVSLPGFLRDRAQLLARLRAAHMMAFTHVTPESPRCLLESLISGTPIVGYENKFATDLTLGHGGGSFVAIHDWEGLGRRIAELASDRKTLRELIREAATNGRRFNDAAVFAERSELIRRFC</sequence>
<gene>
    <name evidence="2" type="ORF">D0Y96_13895</name>
</gene>
<dbReference type="SUPFAM" id="SSF53756">
    <property type="entry name" value="UDP-Glycosyltransferase/glycogen phosphorylase"/>
    <property type="match status" value="1"/>
</dbReference>
<dbReference type="InterPro" id="IPR001296">
    <property type="entry name" value="Glyco_trans_1"/>
</dbReference>
<dbReference type="RefSeq" id="WP_117300852.1">
    <property type="nucleotide sequence ID" value="NZ_QVQT02000004.1"/>
</dbReference>
<dbReference type="AlphaFoldDB" id="A0A372INZ5"/>
<dbReference type="Gene3D" id="3.40.50.2000">
    <property type="entry name" value="Glycogen Phosphorylase B"/>
    <property type="match status" value="1"/>
</dbReference>
<dbReference type="EMBL" id="QVQT01000004">
    <property type="protein sequence ID" value="RFU16461.1"/>
    <property type="molecule type" value="Genomic_DNA"/>
</dbReference>
<reference evidence="2 3" key="1">
    <citation type="submission" date="2018-08" db="EMBL/GenBank/DDBJ databases">
        <title>Acidipila sp. 4G-K13, an acidobacterium isolated from forest soil.</title>
        <authorList>
            <person name="Gao Z.-H."/>
            <person name="Qiu L.-H."/>
        </authorList>
    </citation>
    <scope>NUCLEOTIDE SEQUENCE [LARGE SCALE GENOMIC DNA]</scope>
    <source>
        <strain evidence="2 3">4G-K13</strain>
    </source>
</reference>
<evidence type="ECO:0000259" key="1">
    <source>
        <dbReference type="Pfam" id="PF00534"/>
    </source>
</evidence>
<dbReference type="GO" id="GO:0016757">
    <property type="term" value="F:glycosyltransferase activity"/>
    <property type="evidence" value="ECO:0007669"/>
    <property type="project" value="InterPro"/>
</dbReference>
<dbReference type="Pfam" id="PF00534">
    <property type="entry name" value="Glycos_transf_1"/>
    <property type="match status" value="1"/>
</dbReference>
<keyword evidence="3" id="KW-1185">Reference proteome</keyword>
<evidence type="ECO:0000313" key="2">
    <source>
        <dbReference type="EMBL" id="RFU16461.1"/>
    </source>
</evidence>
<feature type="domain" description="Glycosyl transferase family 1" evidence="1">
    <location>
        <begin position="238"/>
        <end position="394"/>
    </location>
</feature>
<comment type="caution">
    <text evidence="2">The sequence shown here is derived from an EMBL/GenBank/DDBJ whole genome shotgun (WGS) entry which is preliminary data.</text>
</comment>
<dbReference type="Proteomes" id="UP000264702">
    <property type="component" value="Unassembled WGS sequence"/>
</dbReference>
<name>A0A372INZ5_9BACT</name>
<dbReference type="OrthoDB" id="503550at2"/>
<proteinExistence type="predicted"/>